<protein>
    <submittedName>
        <fullName evidence="11">Acyl transferase domain-containing protein/NADPH:quinone reductase-like Zn-dependent oxidoreductase/acyl carrier protein</fullName>
    </submittedName>
</protein>
<evidence type="ECO:0000259" key="8">
    <source>
        <dbReference type="PROSITE" id="PS50075"/>
    </source>
</evidence>
<dbReference type="InterPro" id="IPR001227">
    <property type="entry name" value="Ac_transferase_dom_sf"/>
</dbReference>
<evidence type="ECO:0000259" key="10">
    <source>
        <dbReference type="PROSITE" id="PS52019"/>
    </source>
</evidence>
<dbReference type="Pfam" id="PF21089">
    <property type="entry name" value="PKS_DH_N"/>
    <property type="match status" value="2"/>
</dbReference>
<dbReference type="SUPFAM" id="SSF53901">
    <property type="entry name" value="Thiolase-like"/>
    <property type="match status" value="2"/>
</dbReference>
<evidence type="ECO:0000256" key="7">
    <source>
        <dbReference type="SAM" id="MobiDB-lite"/>
    </source>
</evidence>
<dbReference type="Gene3D" id="3.40.47.10">
    <property type="match status" value="2"/>
</dbReference>
<dbReference type="SMART" id="SM00826">
    <property type="entry name" value="PKS_DH"/>
    <property type="match status" value="2"/>
</dbReference>
<dbReference type="Pfam" id="PF02801">
    <property type="entry name" value="Ketoacyl-synt_C"/>
    <property type="match status" value="2"/>
</dbReference>
<keyword evidence="3 11" id="KW-0808">Transferase</keyword>
<dbReference type="InterPro" id="IPR049552">
    <property type="entry name" value="PKS_DH_N"/>
</dbReference>
<name>A0A7W9MF34_9ACTN</name>
<feature type="domain" description="Carrier" evidence="8">
    <location>
        <begin position="39"/>
        <end position="117"/>
    </location>
</feature>
<dbReference type="PROSITE" id="PS52019">
    <property type="entry name" value="PKS_MFAS_DH"/>
    <property type="match status" value="2"/>
</dbReference>
<feature type="region of interest" description="N-terminal hotdog fold" evidence="6">
    <location>
        <begin position="3202"/>
        <end position="3325"/>
    </location>
</feature>
<dbReference type="FunFam" id="3.90.180.10:FF:000032">
    <property type="entry name" value="Probable polyketide synthase pks1"/>
    <property type="match status" value="2"/>
</dbReference>
<dbReference type="Gene3D" id="3.10.129.110">
    <property type="entry name" value="Polyketide synthase dehydratase"/>
    <property type="match status" value="2"/>
</dbReference>
<evidence type="ECO:0000256" key="3">
    <source>
        <dbReference type="ARBA" id="ARBA00022679"/>
    </source>
</evidence>
<feature type="active site" description="Proton donor; for dehydratase activity" evidence="6">
    <location>
        <position position="3398"/>
    </location>
</feature>
<dbReference type="GO" id="GO:0006633">
    <property type="term" value="P:fatty acid biosynthetic process"/>
    <property type="evidence" value="ECO:0007669"/>
    <property type="project" value="InterPro"/>
</dbReference>
<dbReference type="PROSITE" id="PS50075">
    <property type="entry name" value="CARRIER"/>
    <property type="match status" value="3"/>
</dbReference>
<dbReference type="FunFam" id="3.40.47.10:FF:000019">
    <property type="entry name" value="Polyketide synthase type I"/>
    <property type="match status" value="2"/>
</dbReference>
<feature type="region of interest" description="C-terminal hotdog fold" evidence="6">
    <location>
        <begin position="1191"/>
        <end position="1328"/>
    </location>
</feature>
<dbReference type="SUPFAM" id="SSF52151">
    <property type="entry name" value="FabD/lysophospholipase-like"/>
    <property type="match status" value="2"/>
</dbReference>
<dbReference type="Pfam" id="PF14765">
    <property type="entry name" value="PS-DH"/>
    <property type="match status" value="2"/>
</dbReference>
<dbReference type="FunFam" id="3.40.366.10:FF:000002">
    <property type="entry name" value="Probable polyketide synthase 2"/>
    <property type="match status" value="1"/>
</dbReference>
<evidence type="ECO:0000259" key="9">
    <source>
        <dbReference type="PROSITE" id="PS52004"/>
    </source>
</evidence>
<dbReference type="InterPro" id="IPR020843">
    <property type="entry name" value="ER"/>
</dbReference>
<dbReference type="CDD" id="cd00833">
    <property type="entry name" value="PKS"/>
    <property type="match status" value="2"/>
</dbReference>
<dbReference type="SMART" id="SM00823">
    <property type="entry name" value="PKS_PP"/>
    <property type="match status" value="3"/>
</dbReference>
<dbReference type="GO" id="GO:0008270">
    <property type="term" value="F:zinc ion binding"/>
    <property type="evidence" value="ECO:0007669"/>
    <property type="project" value="InterPro"/>
</dbReference>
<dbReference type="InterPro" id="IPR018201">
    <property type="entry name" value="Ketoacyl_synth_AS"/>
</dbReference>
<dbReference type="Pfam" id="PF13602">
    <property type="entry name" value="ADH_zinc_N_2"/>
    <property type="match status" value="2"/>
</dbReference>
<feature type="domain" description="Carrier" evidence="8">
    <location>
        <begin position="4303"/>
        <end position="4378"/>
    </location>
</feature>
<dbReference type="InterPro" id="IPR020807">
    <property type="entry name" value="PKS_DH"/>
</dbReference>
<keyword evidence="4" id="KW-0511">Multifunctional enzyme</keyword>
<dbReference type="Pfam" id="PF00698">
    <property type="entry name" value="Acyl_transf_1"/>
    <property type="match status" value="2"/>
</dbReference>
<dbReference type="Pfam" id="PF00550">
    <property type="entry name" value="PP-binding"/>
    <property type="match status" value="3"/>
</dbReference>
<dbReference type="Gene3D" id="1.10.1200.10">
    <property type="entry name" value="ACP-like"/>
    <property type="match status" value="3"/>
</dbReference>
<dbReference type="InterPro" id="IPR036291">
    <property type="entry name" value="NAD(P)-bd_dom_sf"/>
</dbReference>
<dbReference type="InterPro" id="IPR042104">
    <property type="entry name" value="PKS_dehydratase_sf"/>
</dbReference>
<evidence type="ECO:0000256" key="4">
    <source>
        <dbReference type="ARBA" id="ARBA00023268"/>
    </source>
</evidence>
<dbReference type="GO" id="GO:0004315">
    <property type="term" value="F:3-oxoacyl-[acyl-carrier-protein] synthase activity"/>
    <property type="evidence" value="ECO:0007669"/>
    <property type="project" value="InterPro"/>
</dbReference>
<dbReference type="Pfam" id="PF22953">
    <property type="entry name" value="SpnB_Rossmann"/>
    <property type="match status" value="2"/>
</dbReference>
<dbReference type="InterPro" id="IPR020806">
    <property type="entry name" value="PKS_PP-bd"/>
</dbReference>
<dbReference type="SMART" id="SM00822">
    <property type="entry name" value="PKS_KR"/>
    <property type="match status" value="2"/>
</dbReference>
<dbReference type="SMART" id="SM00825">
    <property type="entry name" value="PKS_KS"/>
    <property type="match status" value="2"/>
</dbReference>
<evidence type="ECO:0000256" key="2">
    <source>
        <dbReference type="ARBA" id="ARBA00022553"/>
    </source>
</evidence>
<sequence length="4455" mass="462204">MSESEQFVSGTSGAPDGGWGEPSAFALRLAELPAERRTGFLVEIVHDLTVEILRTVLPDAPDAVDPHQAFQELGFDSLAAVELHDRLAETLGAELPMTIAFDHPTPAAVAAYLYTEVLGLAGEETAEIHAAAGSDEPIAIVGIGCRYPGGVATPEELWRLVVEGGETLTGFPTDRGWDLERLFDDDPETPNTSYARVGHFLHDAAEFDAAFFGINPREAEAMDPQQRLVLETAWEALERAGIDPRSLRGSQTGVFMGAEPQDYGPRLDKAPGDVEGYLVTGNAPSVVSGRVAYTFGLEGPTLTVDTACSASLVAIHLACQSLRTGETSLALAGGVTVMSTPGTYTAFSRQRVIAADGRCKAFAASANGTGFSEGVGVIVVERLSDALRRGHPVLGVIRGSAINQDGASSGLTAPNGPSQERVIRQALANAGLSSGDVDAVEAHGTGTKLGDPIEAHALLATYGRDRGDAPPLRLGSIKSNIGHTQAAAGVAGVIKMVMAMRHRLLPRTLHVDEPSPYVNWSLGAVELLTEHLPWDKTGAPRRAGVSSFGVSGTNAHVIIEEPVAQDEPAAGEAPAAPAGVAVAEGEAVPAAGDGARPVAVPVVVSAKGRQALRAQAARLAAHVAAREDLTPIDLGHSLLTTRSEWENRAVVVAGDREELLAGLAALAEGESAPGVAEGVATAERRPVFVFPGQGSQWAGMAVELLDSSPVFARRMRDCAAEIETYVDWKVLDVLRGQPGAPSLDRLEVLQPVLFAVMVSLAALWESFGVRPAAVVGHSQGEVAAAYVAGGLTLADAVRVIVLRSRLFAETLVGKGAVAAIALPSAEVERRLARWHGKLSVGGKNGPFSSTVVGDADALAELVAECEAAGVRARIVPSTVASHCAQVEPLRERLLEMLAPVSPKSGDIPFYSTVTGGLLDTAELTAEYWFRNARHPVEFHQVVQTLLADGHRVFLESSPHPVLAMSVQDAIDETGVEAAASGSLRRDEGGLRRFLTSVAEVYTRGVRVDWEPVFAPYGPRRVELPTYAFQHRRYWLDVATPVGDVTSAGLVAVEHPLLGAAVMLADSDGVLLTGRLSLRTHPWLADHAASGTVLFPGAAFVELAVRAGDQVGCGVVEELTLRAPLVLGEGGGVRLQVSVGAPDGAGRRAVGVYSRSEEAAVDAPWVCHAVGVVVAPGVAEVFDLVEWPPVGAEPVDLAGVYERLAGRGYGYGPVFRGLRAAWRRGGEVFAEVALPEGVRGEAERFGVHPALLDAALHAESLLETADQGVSLPFVWSGVSLYATGAATARVRLWSDGPDTVSLRLADASGAAIASVRSLVSRPVSTEQLAAASAAHRDALFRLDWVTVPAVEEVSAGGVAVLGPDSFGLAAGLRAAGAEVAEFAGLDALAGAGTVPGVVFTTFGTGDDRDDVAGAAHAATRRALELVQGWLAEERLETAKLVVVTRGAVSTGPGENVHDLVNAPVWGLLRAAQSENPDRVVLVDVEDGPVPGSAVRAAVASGEPQVAVRSGAVLVPRLARAASGGGLVPPAGVAEWRLDAPVKGSLADLALVPAPEAARALGPDEVRVAIRAAGLNFRDLVVTLGMVPENDEPIGGEIAGTVLEVGADVADLAPGDRVMGLLDGAFGPVGVTDRRLLAPIPDGWTYETAASLPVVYLTAYYGLADLAKLRAGESVLVHAGAGGVGMAAVQLARHFGAEVFATASPAKWEVLRSLGLDGEHIASSRDLEFEGRFLEATGGRGVDVVLNSLAREFVDASLRLLPRGGRFLELGKTDLRTPGDVAAACPGVSYLPYSLMEAGYDRLHGMFAEVLGLFGRGVLEPLPVRSWDVRRAPEAFRFLSQARHVGKIVLTVPGVFDPAGTVLVTGGTGTLGGLVARHLAGVHGVRHLVLTSRRGHDAQGVAELEAELAGLGAEVTVAACDVADREALAALLAAVPADRPLTGVVHTAGVLDDGVIGTLTADRLETVLRPKVDAAWHLHELTRGLDLSAFVLYSSAAGVFGDAGQANYAAANAFLDALAAHRRAHGLPATSLAWGFWEQRSGMSTHLTDADVARMERSGARALSSEEGMALFDAGRALDEALLVPIHLDLAALRTRTDTLPALLRGLVRTSTRREVTASATPADGSPLQQRLAGLPETERDRMLVSLVRAQAATVLGYSDTDAVESTRAFKELGFDSLTAIELRNKINAATGLRLPATLVFDYPTPAALAEHLKERLLGATAGTTATAPAAPDARAVTAPADDDPIAIVAMSCRYPGGVDSPEALWRLLAEGGNAISEFPTDRGWDLERLFDPDPTRHGTSYAREGGFMHDAGQFDAGFFGISPREALATDPQQRLLLEASWEVLERAGIAPDTLKGSATGVFVGATATGYATGLATLPEGVEGYLLTGNSSSVMSGRVSYVLGLEGPAVTVDTACSSSLVALHLACDSLRRGESTLALAGGVTVVSTPELWVEFSRQRGLAPDGRCKAFAEGADGTVFSEGVGMVVLERLSDARRNGHPVLAVVRGSAVNQDGASNGLSAPNGPSQQRVIRRALENARLTPGDVDAVEGHGTGTTLGDPIEAQALLATYGQDRPADRPLWLGTVKSNIGHTQCAAGVAGVIKMVLSMRNGVLPRTLHVDAPSSHVDWSAGAVSLLTEPVEWPDSGRPRRAGVSSFGISGTNAHVILEQAPADVPGEADTAGDGRRDGSTARTAATPAAEEAAAETGTVPDGAVPDATAGLPLPVLVSARTEDALTAQAERLREFVTERGDLALGDLAYSLATTRTALDHRAVVVGGDRAGVLEGLSALAGGRSGPGVVRGRAGEGRLAVLFSGQGSQRPGMGRVLAGALPGFAAHLEEVCAHLDGHLPRPLREVMFADPGSAEAALLDQTVFTQAALFAVEVSLFRTLQGWGLVPDYLLGHSIGELAAAQVAGVFSLADGCALVAARGRLMQALPEGGAMLAVRAAEAEVAGVLAEVDPEGVRVGIAAVNGPAAVVVSGDVDVVERVGARFAVLGRKSRRLRVSHAFHSPRMEPMLAEFEAVAAGVAYGPARFPIVSNVTGRVAGEELGGAGYWVAHVRRAVRFADGVASLRAAGVGVFVEVGPDGVLSAMGQDCVSAGSDTETETAAGSGLAAAGAAGEVVFVPVLRRDRDEVAQVVSAVGAVHAAGHAVDWETFFTEVSGPRAPRRVELPTYAFQHRHYWLETGGAVAGDATGFGQVPAEHPLVGAVVALPESGGAVLTGRVSLTSHPWLADHTILGTVLVPGTAFVELAVRAGTQVGCETVEELTLHAPLVLPAKEGVALQAVVGAADDTGRRTLSLYSRTGTGEESWTRHATGVLAPASPAPSFDLAEWPPPGATPVDLTGLYERLAAEGAGYGPAFQGMRAAWTRGEEVFAEVALPDDLAADAAGFGIHPALLDAALHAVELGGQPAEDRPVELPFAWSEVALHATGASAARVRVVRDGADAASLQVADGTGAPVVTIGSLAMRPVSGDQLGAARDAHRESLHRVRWTSVPAGAATGDWAILGTGHTGHTGDVGDVGDELGRALRSAGFEARSVADLDALRTLPARPATVLLPVPSGGDGSGGDGDAAAPEAARAATLRMLDLLGAWLADERLAGTRLAVVTRGAVRATSDDGAPDLAQASLWGLVRAAQAENPGRFLLLDIDGGDTSYHALPGALEAGEPELALRGGQALAPRLGRATPEGTLEPPAGAGAWRLEITRPGTLDNLALTPCDAADRPLEPGQVRVAIRAAGLNFRDVMIALGMYPDRADLGADAAGLVVEVGPGVTRLAPGDRVMGLIDAGFGPYAVTDHRMVVRMPRGWTFAQAASVPAVFATAYYGLVDLAGLEAGEKVLVHAAAGGVGVAAVQLARHLGAEVFGTASDGKRDALRALGLTGDRVASSRDLGFRESFLRATGGDGVDVVLNSLAGDFVDASLDLLPRGGRFAEMGKTDIRRPEEVASRHPGVAYRAFDLSDAGPDRTAEILAELVRLFERGALTPPPVRAWDVRRAPEAFRFMAQAKHTGKIVLTVPAPLDPEGTVLVTGGTGGLGALVARHLVTRHGARRLLLAGRRGLEAPGAERLRDELAALGAEVTVAACDVSDRAALTALLDGLPAGHPLTAVVHTAGVVADGVVGSLTPSQVDAVWRPKPDAAWHLHELTRELDLSAFVLFSSSAGTLDGAGQGNYAAANAFLDALAEHRGITGLPGVSLAWGMWDPQIGGMTSALGETDLQRLRRSGLLPLSAEAGTALLDASLELGEAALVPIRLDLAALRSRDGEPPAMLRGLVTARTRRAARDATPEQTGPSLQRQLEALPPAGRDRLLLDLVRTHVAAVLGYADENAVDAVLPFKELGFDSLTAVELRNRLGSATGVRLPATLIFDYPTLASVAGHIKTELVGEESPAAALEAELARLEHAMETALADPAEHDRITARLKDLTSRWAGARPGEPGERDGAELASATADELFDILDSEL</sequence>
<dbReference type="PANTHER" id="PTHR43775:SF51">
    <property type="entry name" value="INACTIVE PHENOLPHTHIOCEROL SYNTHESIS POLYKETIDE SYNTHASE TYPE I PKS1-RELATED"/>
    <property type="match status" value="1"/>
</dbReference>
<accession>A0A7W9MF34</accession>
<evidence type="ECO:0000256" key="5">
    <source>
        <dbReference type="ARBA" id="ARBA00023315"/>
    </source>
</evidence>
<dbReference type="SMART" id="SM00829">
    <property type="entry name" value="PKS_ER"/>
    <property type="match status" value="2"/>
</dbReference>
<dbReference type="PROSITE" id="PS52004">
    <property type="entry name" value="KS3_2"/>
    <property type="match status" value="2"/>
</dbReference>
<dbReference type="InterPro" id="IPR016039">
    <property type="entry name" value="Thiolase-like"/>
</dbReference>
<dbReference type="InterPro" id="IPR050091">
    <property type="entry name" value="PKS_NRPS_Biosynth_Enz"/>
</dbReference>
<keyword evidence="2" id="KW-0597">Phosphoprotein</keyword>
<dbReference type="InterPro" id="IPR049900">
    <property type="entry name" value="PKS_mFAS_DH"/>
</dbReference>
<dbReference type="PROSITE" id="PS01162">
    <property type="entry name" value="QOR_ZETA_CRYSTAL"/>
    <property type="match status" value="2"/>
</dbReference>
<dbReference type="CDD" id="cd05195">
    <property type="entry name" value="enoyl_red"/>
    <property type="match status" value="2"/>
</dbReference>
<dbReference type="InterPro" id="IPR016036">
    <property type="entry name" value="Malonyl_transacylase_ACP-bd"/>
</dbReference>
<dbReference type="InterPro" id="IPR006162">
    <property type="entry name" value="Ppantetheine_attach_site"/>
</dbReference>
<dbReference type="Gene3D" id="3.30.70.3290">
    <property type="match status" value="2"/>
</dbReference>
<feature type="domain" description="Ketosynthase family 3 (KS3)" evidence="9">
    <location>
        <begin position="2241"/>
        <end position="2667"/>
    </location>
</feature>
<feature type="active site" description="Proton acceptor; for dehydratase activity" evidence="6">
    <location>
        <position position="1086"/>
    </location>
</feature>
<dbReference type="GO" id="GO:0004312">
    <property type="term" value="F:fatty acid synthase activity"/>
    <property type="evidence" value="ECO:0007669"/>
    <property type="project" value="TreeGrafter"/>
</dbReference>
<dbReference type="Pfam" id="PF00109">
    <property type="entry name" value="ketoacyl-synt"/>
    <property type="match status" value="2"/>
</dbReference>
<dbReference type="Pfam" id="PF08659">
    <property type="entry name" value="KR"/>
    <property type="match status" value="2"/>
</dbReference>
<evidence type="ECO:0000256" key="6">
    <source>
        <dbReference type="PROSITE-ProRule" id="PRU01363"/>
    </source>
</evidence>
<dbReference type="InterPro" id="IPR049551">
    <property type="entry name" value="PKS_DH_C"/>
</dbReference>
<dbReference type="Gene3D" id="3.40.366.10">
    <property type="entry name" value="Malonyl-Coenzyme A Acyl Carrier Protein, domain 2"/>
    <property type="match status" value="2"/>
</dbReference>
<dbReference type="PROSITE" id="PS00012">
    <property type="entry name" value="PHOSPHOPANTETHEINE"/>
    <property type="match status" value="2"/>
</dbReference>
<dbReference type="RefSeq" id="WP_184854763.1">
    <property type="nucleotide sequence ID" value="NZ_JACHMP010000001.1"/>
</dbReference>
<evidence type="ECO:0000313" key="12">
    <source>
        <dbReference type="Proteomes" id="UP000540685"/>
    </source>
</evidence>
<evidence type="ECO:0000256" key="1">
    <source>
        <dbReference type="ARBA" id="ARBA00022450"/>
    </source>
</evidence>
<feature type="domain" description="PKS/mFAS DH" evidence="10">
    <location>
        <begin position="1054"/>
        <end position="1328"/>
    </location>
</feature>
<dbReference type="GO" id="GO:0016491">
    <property type="term" value="F:oxidoreductase activity"/>
    <property type="evidence" value="ECO:0007669"/>
    <property type="project" value="InterPro"/>
</dbReference>
<dbReference type="GO" id="GO:0031177">
    <property type="term" value="F:phosphopantetheine binding"/>
    <property type="evidence" value="ECO:0007669"/>
    <property type="project" value="InterPro"/>
</dbReference>
<dbReference type="InterPro" id="IPR036736">
    <property type="entry name" value="ACP-like_sf"/>
</dbReference>
<gene>
    <name evidence="11" type="ORF">F4562_001173</name>
</gene>
<dbReference type="PANTHER" id="PTHR43775">
    <property type="entry name" value="FATTY ACID SYNTHASE"/>
    <property type="match status" value="1"/>
</dbReference>
<dbReference type="InterPro" id="IPR020841">
    <property type="entry name" value="PKS_Beta-ketoAc_synthase_dom"/>
</dbReference>
<organism evidence="11 12">
    <name type="scientific">Streptosporangium becharense</name>
    <dbReference type="NCBI Taxonomy" id="1816182"/>
    <lineage>
        <taxon>Bacteria</taxon>
        <taxon>Bacillati</taxon>
        <taxon>Actinomycetota</taxon>
        <taxon>Actinomycetes</taxon>
        <taxon>Streptosporangiales</taxon>
        <taxon>Streptosporangiaceae</taxon>
        <taxon>Streptosporangium</taxon>
    </lineage>
</organism>
<feature type="domain" description="PKS/mFAS DH" evidence="10">
    <location>
        <begin position="3202"/>
        <end position="3476"/>
    </location>
</feature>
<dbReference type="EMBL" id="JACHMP010000001">
    <property type="protein sequence ID" value="MBB5818111.1"/>
    <property type="molecule type" value="Genomic_DNA"/>
</dbReference>
<keyword evidence="1" id="KW-0596">Phosphopantetheine</keyword>
<dbReference type="PROSITE" id="PS00606">
    <property type="entry name" value="KS3_1"/>
    <property type="match status" value="2"/>
</dbReference>
<dbReference type="SUPFAM" id="SSF47336">
    <property type="entry name" value="ACP-like"/>
    <property type="match status" value="3"/>
</dbReference>
<dbReference type="InterPro" id="IPR016035">
    <property type="entry name" value="Acyl_Trfase/lysoPLipase"/>
</dbReference>
<dbReference type="InterPro" id="IPR014043">
    <property type="entry name" value="Acyl_transferase_dom"/>
</dbReference>
<dbReference type="Gene3D" id="3.40.50.11460">
    <property type="match status" value="2"/>
</dbReference>
<dbReference type="SMART" id="SM00827">
    <property type="entry name" value="PKS_AT"/>
    <property type="match status" value="2"/>
</dbReference>
<dbReference type="SUPFAM" id="SSF51735">
    <property type="entry name" value="NAD(P)-binding Rossmann-fold domains"/>
    <property type="match status" value="6"/>
</dbReference>
<dbReference type="InterPro" id="IPR014031">
    <property type="entry name" value="Ketoacyl_synth_C"/>
</dbReference>
<feature type="region of interest" description="N-terminal hotdog fold" evidence="6">
    <location>
        <begin position="1054"/>
        <end position="1179"/>
    </location>
</feature>
<dbReference type="InterPro" id="IPR002364">
    <property type="entry name" value="Quin_OxRdtase/zeta-crystal_CS"/>
</dbReference>
<dbReference type="FunFam" id="3.40.50.720:FF:000209">
    <property type="entry name" value="Polyketide synthase Pks12"/>
    <property type="match status" value="2"/>
</dbReference>
<dbReference type="FunFam" id="1.10.1200.10:FF:000007">
    <property type="entry name" value="Probable polyketide synthase pks17"/>
    <property type="match status" value="2"/>
</dbReference>
<dbReference type="InterPro" id="IPR009081">
    <property type="entry name" value="PP-bd_ACP"/>
</dbReference>
<keyword evidence="5" id="KW-0012">Acyltransferase</keyword>
<dbReference type="InterPro" id="IPR057326">
    <property type="entry name" value="KR_dom"/>
</dbReference>
<dbReference type="SUPFAM" id="SSF55048">
    <property type="entry name" value="Probable ACP-binding domain of malonyl-CoA ACP transacylase"/>
    <property type="match status" value="2"/>
</dbReference>
<dbReference type="Proteomes" id="UP000540685">
    <property type="component" value="Unassembled WGS sequence"/>
</dbReference>
<dbReference type="InterPro" id="IPR011032">
    <property type="entry name" value="GroES-like_sf"/>
</dbReference>
<dbReference type="InterPro" id="IPR013154">
    <property type="entry name" value="ADH-like_N"/>
</dbReference>
<dbReference type="InterPro" id="IPR055123">
    <property type="entry name" value="SpnB-like_Rossmann"/>
</dbReference>
<dbReference type="Gene3D" id="3.40.50.720">
    <property type="entry name" value="NAD(P)-binding Rossmann-like Domain"/>
    <property type="match status" value="2"/>
</dbReference>
<feature type="active site" description="Proton acceptor; for dehydratase activity" evidence="6">
    <location>
        <position position="3234"/>
    </location>
</feature>
<reference evidence="11 12" key="1">
    <citation type="submission" date="2020-08" db="EMBL/GenBank/DDBJ databases">
        <title>Sequencing the genomes of 1000 actinobacteria strains.</title>
        <authorList>
            <person name="Klenk H.-P."/>
        </authorList>
    </citation>
    <scope>NUCLEOTIDE SEQUENCE [LARGE SCALE GENOMIC DNA]</scope>
    <source>
        <strain evidence="11 12">DSM 46887</strain>
    </source>
</reference>
<feature type="region of interest" description="Disordered" evidence="7">
    <location>
        <begin position="2670"/>
        <end position="2714"/>
    </location>
</feature>
<feature type="active site" description="Proton donor; for dehydratase activity" evidence="6">
    <location>
        <position position="1252"/>
    </location>
</feature>
<feature type="compositionally biased region" description="Low complexity" evidence="7">
    <location>
        <begin position="2688"/>
        <end position="2706"/>
    </location>
</feature>
<feature type="domain" description="Carrier" evidence="8">
    <location>
        <begin position="2140"/>
        <end position="2215"/>
    </location>
</feature>
<comment type="caution">
    <text evidence="11">The sequence shown here is derived from an EMBL/GenBank/DDBJ whole genome shotgun (WGS) entry which is preliminary data.</text>
</comment>
<dbReference type="Gene3D" id="3.90.180.10">
    <property type="entry name" value="Medium-chain alcohol dehydrogenases, catalytic domain"/>
    <property type="match status" value="2"/>
</dbReference>
<dbReference type="Pfam" id="PF16197">
    <property type="entry name" value="KAsynt_C_assoc"/>
    <property type="match status" value="2"/>
</dbReference>
<dbReference type="SUPFAM" id="SSF50129">
    <property type="entry name" value="GroES-like"/>
    <property type="match status" value="2"/>
</dbReference>
<dbReference type="InterPro" id="IPR032821">
    <property type="entry name" value="PKS_assoc"/>
</dbReference>
<dbReference type="InterPro" id="IPR013968">
    <property type="entry name" value="PKS_KR"/>
</dbReference>
<dbReference type="Pfam" id="PF08240">
    <property type="entry name" value="ADH_N"/>
    <property type="match status" value="2"/>
</dbReference>
<feature type="domain" description="Ketosynthase family 3 (KS3)" evidence="9">
    <location>
        <begin position="135"/>
        <end position="561"/>
    </location>
</feature>
<keyword evidence="12" id="KW-1185">Reference proteome</keyword>
<proteinExistence type="predicted"/>
<feature type="region of interest" description="C-terminal hotdog fold" evidence="6">
    <location>
        <begin position="3337"/>
        <end position="3476"/>
    </location>
</feature>
<evidence type="ECO:0000313" key="11">
    <source>
        <dbReference type="EMBL" id="MBB5818111.1"/>
    </source>
</evidence>
<dbReference type="InterPro" id="IPR014030">
    <property type="entry name" value="Ketoacyl_synth_N"/>
</dbReference>
<dbReference type="CDD" id="cd08956">
    <property type="entry name" value="KR_3_FAS_SDR_x"/>
    <property type="match status" value="2"/>
</dbReference>
<dbReference type="SMART" id="SM01294">
    <property type="entry name" value="PKS_PP_betabranch"/>
    <property type="match status" value="3"/>
</dbReference>